<evidence type="ECO:0000256" key="6">
    <source>
        <dbReference type="ARBA" id="ARBA00022692"/>
    </source>
</evidence>
<keyword evidence="9 14" id="KW-0067">ATP-binding</keyword>
<dbReference type="PROSITE" id="PS00154">
    <property type="entry name" value="ATPASE_E1_E2"/>
    <property type="match status" value="1"/>
</dbReference>
<keyword evidence="13 14" id="KW-0472">Membrane</keyword>
<reference evidence="17 18" key="1">
    <citation type="submission" date="2020-07" db="EMBL/GenBank/DDBJ databases">
        <title>Taxonomic revisions and descriptions of new bacterial species based on genomic comparisons in the high-G+C-content subgroup of the family Alcaligenaceae.</title>
        <authorList>
            <person name="Szabo A."/>
            <person name="Felfoldi T."/>
        </authorList>
    </citation>
    <scope>NUCLEOTIDE SEQUENCE [LARGE SCALE GENOMIC DNA]</scope>
    <source>
        <strain evidence="17 18">DSM 25264</strain>
    </source>
</reference>
<keyword evidence="11 14" id="KW-1133">Transmembrane helix</keyword>
<dbReference type="CDD" id="cd00371">
    <property type="entry name" value="HMA"/>
    <property type="match status" value="1"/>
</dbReference>
<dbReference type="PRINTS" id="PR00943">
    <property type="entry name" value="CUATPASE"/>
</dbReference>
<dbReference type="InterPro" id="IPR059000">
    <property type="entry name" value="ATPase_P-type_domA"/>
</dbReference>
<evidence type="ECO:0000313" key="18">
    <source>
        <dbReference type="Proteomes" id="UP000580517"/>
    </source>
</evidence>
<organism evidence="17 18">
    <name type="scientific">Allopusillimonas soli</name>
    <dbReference type="NCBI Taxonomy" id="659016"/>
    <lineage>
        <taxon>Bacteria</taxon>
        <taxon>Pseudomonadati</taxon>
        <taxon>Pseudomonadota</taxon>
        <taxon>Betaproteobacteria</taxon>
        <taxon>Burkholderiales</taxon>
        <taxon>Alcaligenaceae</taxon>
        <taxon>Allopusillimonas</taxon>
    </lineage>
</organism>
<evidence type="ECO:0000313" key="17">
    <source>
        <dbReference type="EMBL" id="NYT36721.1"/>
    </source>
</evidence>
<evidence type="ECO:0000256" key="5">
    <source>
        <dbReference type="ARBA" id="ARBA00022475"/>
    </source>
</evidence>
<feature type="transmembrane region" description="Helical" evidence="14">
    <location>
        <begin position="124"/>
        <end position="145"/>
    </location>
</feature>
<dbReference type="FunFam" id="2.70.150.10:FF:000020">
    <property type="entry name" value="Copper-exporting P-type ATPase A"/>
    <property type="match status" value="1"/>
</dbReference>
<dbReference type="InterPro" id="IPR036412">
    <property type="entry name" value="HAD-like_sf"/>
</dbReference>
<proteinExistence type="inferred from homology"/>
<evidence type="ECO:0000256" key="13">
    <source>
        <dbReference type="ARBA" id="ARBA00023136"/>
    </source>
</evidence>
<evidence type="ECO:0000256" key="7">
    <source>
        <dbReference type="ARBA" id="ARBA00022723"/>
    </source>
</evidence>
<dbReference type="FunFam" id="3.30.70.100:FF:000005">
    <property type="entry name" value="Copper-exporting P-type ATPase A"/>
    <property type="match status" value="1"/>
</dbReference>
<comment type="subcellular location">
    <subcellularLocation>
        <location evidence="1">Cell membrane</location>
        <topology evidence="1">Multi-pass membrane protein</topology>
    </subcellularLocation>
</comment>
<feature type="transmembrane region" description="Helical" evidence="14">
    <location>
        <begin position="737"/>
        <end position="759"/>
    </location>
</feature>
<feature type="transmembrane region" description="Helical" evidence="14">
    <location>
        <begin position="404"/>
        <end position="427"/>
    </location>
</feature>
<dbReference type="InterPro" id="IPR023298">
    <property type="entry name" value="ATPase_P-typ_TM_dom_sf"/>
</dbReference>
<evidence type="ECO:0000259" key="16">
    <source>
        <dbReference type="PROSITE" id="PS50846"/>
    </source>
</evidence>
<dbReference type="RefSeq" id="WP_129968666.1">
    <property type="nucleotide sequence ID" value="NZ_JACCEW010000002.1"/>
</dbReference>
<gene>
    <name evidence="17" type="ORF">H0A68_07530</name>
</gene>
<dbReference type="GO" id="GO:0016887">
    <property type="term" value="F:ATP hydrolysis activity"/>
    <property type="evidence" value="ECO:0007669"/>
    <property type="project" value="InterPro"/>
</dbReference>
<dbReference type="NCBIfam" id="TIGR01525">
    <property type="entry name" value="ATPase-IB_hvy"/>
    <property type="match status" value="1"/>
</dbReference>
<feature type="region of interest" description="Disordered" evidence="15">
    <location>
        <begin position="1"/>
        <end position="31"/>
    </location>
</feature>
<dbReference type="InterPro" id="IPR017969">
    <property type="entry name" value="Heavy-metal-associated_CS"/>
</dbReference>
<dbReference type="SUPFAM" id="SSF55008">
    <property type="entry name" value="HMA, heavy metal-associated domain"/>
    <property type="match status" value="1"/>
</dbReference>
<keyword evidence="6 14" id="KW-0812">Transmembrane</keyword>
<comment type="caution">
    <text evidence="17">The sequence shown here is derived from an EMBL/GenBank/DDBJ whole genome shotgun (WGS) entry which is preliminary data.</text>
</comment>
<dbReference type="InterPro" id="IPR018303">
    <property type="entry name" value="ATPase_P-typ_P_site"/>
</dbReference>
<feature type="transmembrane region" description="Helical" evidence="14">
    <location>
        <begin position="376"/>
        <end position="398"/>
    </location>
</feature>
<dbReference type="InterPro" id="IPR044492">
    <property type="entry name" value="P_typ_ATPase_HD_dom"/>
</dbReference>
<keyword evidence="7 14" id="KW-0479">Metal-binding</keyword>
<dbReference type="AlphaFoldDB" id="A0A853FDY4"/>
<evidence type="ECO:0000256" key="3">
    <source>
        <dbReference type="ARBA" id="ARBA00012517"/>
    </source>
</evidence>
<dbReference type="PRINTS" id="PR00119">
    <property type="entry name" value="CATATPASE"/>
</dbReference>
<dbReference type="InterPro" id="IPR023299">
    <property type="entry name" value="ATPase_P-typ_cyto_dom_N"/>
</dbReference>
<evidence type="ECO:0000256" key="9">
    <source>
        <dbReference type="ARBA" id="ARBA00022840"/>
    </source>
</evidence>
<evidence type="ECO:0000256" key="4">
    <source>
        <dbReference type="ARBA" id="ARBA00022448"/>
    </source>
</evidence>
<feature type="transmembrane region" description="Helical" evidence="14">
    <location>
        <begin position="765"/>
        <end position="784"/>
    </location>
</feature>
<evidence type="ECO:0000256" key="1">
    <source>
        <dbReference type="ARBA" id="ARBA00004651"/>
    </source>
</evidence>
<dbReference type="GO" id="GO:0005524">
    <property type="term" value="F:ATP binding"/>
    <property type="evidence" value="ECO:0007669"/>
    <property type="project" value="UniProtKB-UniRule"/>
</dbReference>
<dbReference type="Pfam" id="PF00702">
    <property type="entry name" value="Hydrolase"/>
    <property type="match status" value="1"/>
</dbReference>
<keyword evidence="8 14" id="KW-0547">Nucleotide-binding</keyword>
<keyword evidence="10" id="KW-1278">Translocase</keyword>
<accession>A0A853FDY4</accession>
<evidence type="ECO:0000256" key="12">
    <source>
        <dbReference type="ARBA" id="ARBA00023065"/>
    </source>
</evidence>
<dbReference type="SFLD" id="SFLDF00027">
    <property type="entry name" value="p-type_atpase"/>
    <property type="match status" value="1"/>
</dbReference>
<evidence type="ECO:0000256" key="14">
    <source>
        <dbReference type="RuleBase" id="RU362081"/>
    </source>
</evidence>
<dbReference type="OrthoDB" id="8552908at2"/>
<name>A0A853FDY4_9BURK</name>
<dbReference type="InterPro" id="IPR008250">
    <property type="entry name" value="ATPase_P-typ_transduc_dom_A_sf"/>
</dbReference>
<dbReference type="PROSITE" id="PS01047">
    <property type="entry name" value="HMA_1"/>
    <property type="match status" value="1"/>
</dbReference>
<keyword evidence="4" id="KW-0813">Transport</keyword>
<dbReference type="Proteomes" id="UP000580517">
    <property type="component" value="Unassembled WGS sequence"/>
</dbReference>
<keyword evidence="12" id="KW-0406">Ion transport</keyword>
<dbReference type="PANTHER" id="PTHR43520">
    <property type="entry name" value="ATP7, ISOFORM B"/>
    <property type="match status" value="1"/>
</dbReference>
<evidence type="ECO:0000256" key="2">
    <source>
        <dbReference type="ARBA" id="ARBA00006024"/>
    </source>
</evidence>
<dbReference type="SUPFAM" id="SSF81665">
    <property type="entry name" value="Calcium ATPase, transmembrane domain M"/>
    <property type="match status" value="1"/>
</dbReference>
<dbReference type="EC" id="7.2.2.8" evidence="3"/>
<dbReference type="InterPro" id="IPR027256">
    <property type="entry name" value="P-typ_ATPase_IB"/>
</dbReference>
<sequence>MSSHSLSPSGGPAAGTGRTDIRPKGSPGGGSYDLSVTGMSCASCVGRVERALAAVPGVTSASVNLATEMARVRAADATSVADLLAAVKKAGYEADVMPDRDMLREERAARQDAERQSLLRDLRLAVALTLPVFVLEMGAHLWPGMAAAVSALLSEQGSWLLQFALTTAVLLFPGRRFFTSGLPALARRAPDMNSLVAVGAGAAYAYSLVATFIPGALPVDAVHVYYEAAAVIVTLILLGRFLEAGAKGRTSDAIKHLMQLQPDTARVQRNGEIVEVPASQIRPGDVLLLRPGDRIPVDGEIVQGSGYVDESMITGEPVPAARNVGDTLVAGTVNQNGRIMLQACQTGENTILAQIIRTVEQAQASKLPIQAWVDRITLWFVPAIMALAVITFVAWLLFAPSPALAHAVVSAVAVLIIACPCAMGLATPTSIMVGTGRAAQLGVLIRRGEALESLQQAKVVVFDKTGTMTEGHPVLTDMVPAQGQAGDTVLALVASAQTGSEHPIASAIVQAARDRGISLAMLDEFEALPGLGIRAAVRPEHPAGEEGTLAKKEGSSLRVDAGSSRLMDTLGVDVSAFLPQARRLAEEGKTPIYAAINGKAAAMLAVADPVKTGTEAAIRALHAFGLKIVMMTGDNQGTAQAVARQLNIDEVLAEILPADKAEQVKTLQSRYGKVVFVGDGINDAPALAQADAGIAIGTGTDIAMDAADVVLMSGDLRGVITAMAISRATLRNIRQNLFWAFAYNTALIPVAAGVLYPWANITLSPLLAAAAMAMSSIFVVGNALRLRRYAPPG</sequence>
<feature type="transmembrane region" description="Helical" evidence="14">
    <location>
        <begin position="157"/>
        <end position="174"/>
    </location>
</feature>
<dbReference type="InterPro" id="IPR006121">
    <property type="entry name" value="HMA_dom"/>
</dbReference>
<dbReference type="GO" id="GO:0005886">
    <property type="term" value="C:plasma membrane"/>
    <property type="evidence" value="ECO:0007669"/>
    <property type="project" value="UniProtKB-SubCell"/>
</dbReference>
<dbReference type="Gene3D" id="3.30.70.100">
    <property type="match status" value="1"/>
</dbReference>
<evidence type="ECO:0000256" key="15">
    <source>
        <dbReference type="SAM" id="MobiDB-lite"/>
    </source>
</evidence>
<dbReference type="Pfam" id="PF00403">
    <property type="entry name" value="HMA"/>
    <property type="match status" value="1"/>
</dbReference>
<feature type="domain" description="HMA" evidence="16">
    <location>
        <begin position="30"/>
        <end position="95"/>
    </location>
</feature>
<dbReference type="SUPFAM" id="SSF56784">
    <property type="entry name" value="HAD-like"/>
    <property type="match status" value="1"/>
</dbReference>
<dbReference type="SFLD" id="SFLDS00003">
    <property type="entry name" value="Haloacid_Dehalogenase"/>
    <property type="match status" value="1"/>
</dbReference>
<dbReference type="SFLD" id="SFLDG00002">
    <property type="entry name" value="C1.7:_P-type_atpase_like"/>
    <property type="match status" value="1"/>
</dbReference>
<dbReference type="PROSITE" id="PS50846">
    <property type="entry name" value="HMA_2"/>
    <property type="match status" value="1"/>
</dbReference>
<dbReference type="NCBIfam" id="TIGR01494">
    <property type="entry name" value="ATPase_P-type"/>
    <property type="match status" value="2"/>
</dbReference>
<dbReference type="GO" id="GO:0055070">
    <property type="term" value="P:copper ion homeostasis"/>
    <property type="evidence" value="ECO:0007669"/>
    <property type="project" value="TreeGrafter"/>
</dbReference>
<dbReference type="SUPFAM" id="SSF81653">
    <property type="entry name" value="Calcium ATPase, transduction domain A"/>
    <property type="match status" value="1"/>
</dbReference>
<dbReference type="InterPro" id="IPR036163">
    <property type="entry name" value="HMA_dom_sf"/>
</dbReference>
<feature type="transmembrane region" description="Helical" evidence="14">
    <location>
        <begin position="195"/>
        <end position="217"/>
    </location>
</feature>
<dbReference type="GO" id="GO:0043682">
    <property type="term" value="F:P-type divalent copper transporter activity"/>
    <property type="evidence" value="ECO:0007669"/>
    <property type="project" value="TreeGrafter"/>
</dbReference>
<comment type="similarity">
    <text evidence="2 14">Belongs to the cation transport ATPase (P-type) (TC 3.A.3) family. Type IB subfamily.</text>
</comment>
<evidence type="ECO:0000256" key="8">
    <source>
        <dbReference type="ARBA" id="ARBA00022741"/>
    </source>
</evidence>
<dbReference type="InterPro" id="IPR023214">
    <property type="entry name" value="HAD_sf"/>
</dbReference>
<evidence type="ECO:0000256" key="11">
    <source>
        <dbReference type="ARBA" id="ARBA00022989"/>
    </source>
</evidence>
<dbReference type="Gene3D" id="3.40.50.1000">
    <property type="entry name" value="HAD superfamily/HAD-like"/>
    <property type="match status" value="1"/>
</dbReference>
<dbReference type="InterPro" id="IPR001757">
    <property type="entry name" value="P_typ_ATPase"/>
</dbReference>
<keyword evidence="5 14" id="KW-1003">Cell membrane</keyword>
<protein>
    <recommendedName>
        <fullName evidence="3">P-type Cu(+) transporter</fullName>
        <ecNumber evidence="3">7.2.2.8</ecNumber>
    </recommendedName>
</protein>
<dbReference type="EMBL" id="JACCEW010000002">
    <property type="protein sequence ID" value="NYT36721.1"/>
    <property type="molecule type" value="Genomic_DNA"/>
</dbReference>
<dbReference type="Pfam" id="PF00122">
    <property type="entry name" value="E1-E2_ATPase"/>
    <property type="match status" value="1"/>
</dbReference>
<evidence type="ECO:0000256" key="10">
    <source>
        <dbReference type="ARBA" id="ARBA00022967"/>
    </source>
</evidence>
<dbReference type="Gene3D" id="3.40.1110.10">
    <property type="entry name" value="Calcium-transporting ATPase, cytoplasmic domain N"/>
    <property type="match status" value="1"/>
</dbReference>
<feature type="transmembrane region" description="Helical" evidence="14">
    <location>
        <begin position="223"/>
        <end position="242"/>
    </location>
</feature>
<dbReference type="CDD" id="cd02094">
    <property type="entry name" value="P-type_ATPase_Cu-like"/>
    <property type="match status" value="1"/>
</dbReference>
<keyword evidence="18" id="KW-1185">Reference proteome</keyword>
<dbReference type="PANTHER" id="PTHR43520:SF8">
    <property type="entry name" value="P-TYPE CU(+) TRANSPORTER"/>
    <property type="match status" value="1"/>
</dbReference>
<dbReference type="GO" id="GO:0005507">
    <property type="term" value="F:copper ion binding"/>
    <property type="evidence" value="ECO:0007669"/>
    <property type="project" value="TreeGrafter"/>
</dbReference>
<dbReference type="GO" id="GO:0140581">
    <property type="term" value="F:P-type monovalent copper transporter activity"/>
    <property type="evidence" value="ECO:0007669"/>
    <property type="project" value="UniProtKB-EC"/>
</dbReference>
<dbReference type="Gene3D" id="2.70.150.10">
    <property type="entry name" value="Calcium-transporting ATPase, cytoplasmic transduction domain A"/>
    <property type="match status" value="1"/>
</dbReference>
<dbReference type="GO" id="GO:0060003">
    <property type="term" value="P:copper ion export"/>
    <property type="evidence" value="ECO:0007669"/>
    <property type="project" value="UniProtKB-ARBA"/>
</dbReference>